<dbReference type="Pfam" id="PF03808">
    <property type="entry name" value="Glyco_tran_WecG"/>
    <property type="match status" value="1"/>
</dbReference>
<sequence>MATIKIYDFPVANLSLNEAVNKVIKLIEEKRKAHIITINPEMIYAALNNPNLKQLILNADLILPDGVGIVLAGKIKGQPFKERVPGIELMEGVIRKKDNLKVYLIGAKPGVAEKAAIKLQEFNNTVEIVGVENGYFTDDEGKIEQIIKGNPELVLVGMGFPRQEIFIRNLLAKSPGPMVAVGIGGSFDVWAGVTKRAPKFMQKAGLEWLWRLIQEPWRYKRMLVLPKFALKVLVDYKLRGRQDS</sequence>
<dbReference type="GO" id="GO:0047244">
    <property type="term" value="F:N-acetylglucosaminyldiphosphoundecaprenol N-acetyl-beta-D-mannosaminyltransferase activity"/>
    <property type="evidence" value="ECO:0007669"/>
    <property type="project" value="UniProtKB-UniRule"/>
</dbReference>
<organism evidence="6 7">
    <name type="scientific">Carboxydothermus islandicus</name>
    <dbReference type="NCBI Taxonomy" id="661089"/>
    <lineage>
        <taxon>Bacteria</taxon>
        <taxon>Bacillati</taxon>
        <taxon>Bacillota</taxon>
        <taxon>Clostridia</taxon>
        <taxon>Thermoanaerobacterales</taxon>
        <taxon>Thermoanaerobacteraceae</taxon>
        <taxon>Carboxydothermus</taxon>
    </lineage>
</organism>
<dbReference type="UniPathway" id="UPA00632"/>
<dbReference type="STRING" id="661089.ciss_00880"/>
<accession>A0A1L8CYZ7</accession>
<gene>
    <name evidence="6" type="ORF">ciss_00880</name>
</gene>
<evidence type="ECO:0000256" key="5">
    <source>
        <dbReference type="HAMAP-Rule" id="MF_02070"/>
    </source>
</evidence>
<dbReference type="PANTHER" id="PTHR34136">
    <property type="match status" value="1"/>
</dbReference>
<evidence type="ECO:0000256" key="1">
    <source>
        <dbReference type="ARBA" id="ARBA00022676"/>
    </source>
</evidence>
<dbReference type="EC" id="2.4.1.187" evidence="5"/>
<evidence type="ECO:0000313" key="6">
    <source>
        <dbReference type="EMBL" id="GAV24155.1"/>
    </source>
</evidence>
<proteinExistence type="inferred from homology"/>
<comment type="pathway">
    <text evidence="5">Cell wall biogenesis; teichoic acid biosynthesis.</text>
</comment>
<name>A0A1L8CYZ7_9THEO</name>
<dbReference type="InterPro" id="IPR004629">
    <property type="entry name" value="WecG_TagA_CpsF"/>
</dbReference>
<dbReference type="InterPro" id="IPR034714">
    <property type="entry name" value="TagA_TarA"/>
</dbReference>
<dbReference type="EMBL" id="BDJL01000001">
    <property type="protein sequence ID" value="GAV24155.1"/>
    <property type="molecule type" value="Genomic_DNA"/>
</dbReference>
<dbReference type="PANTHER" id="PTHR34136:SF1">
    <property type="entry name" value="UDP-N-ACETYL-D-MANNOSAMINURONIC ACID TRANSFERASE"/>
    <property type="match status" value="1"/>
</dbReference>
<dbReference type="NCBIfam" id="TIGR00696">
    <property type="entry name" value="wecG_tagA_cpsF"/>
    <property type="match status" value="1"/>
</dbReference>
<comment type="similarity">
    <text evidence="5">Belongs to the glycosyltransferase 26 family. TagA/TarA subfamily.</text>
</comment>
<dbReference type="Proteomes" id="UP000187338">
    <property type="component" value="Unassembled WGS sequence"/>
</dbReference>
<dbReference type="HAMAP" id="MF_02070">
    <property type="entry name" value="TagA_TarA"/>
    <property type="match status" value="1"/>
</dbReference>
<dbReference type="CDD" id="cd06533">
    <property type="entry name" value="Glyco_transf_WecG_TagA"/>
    <property type="match status" value="1"/>
</dbReference>
<protein>
    <recommendedName>
        <fullName evidence="5">N-acetylglucosaminyldiphosphoundecaprenol N-acetyl-beta-D-mannosaminyltransferase</fullName>
        <ecNumber evidence="5">2.4.1.187</ecNumber>
    </recommendedName>
    <alternativeName>
        <fullName evidence="5">N-acetylmannosaminyltransferase</fullName>
    </alternativeName>
    <alternativeName>
        <fullName evidence="5">UDP-N-acetylmannosamine transferase</fullName>
    </alternativeName>
    <alternativeName>
        <fullName evidence="5">UDP-N-acetylmannosamine:N-acetylglucosaminyl pyrophosphorylundecaprenol N-acetylmannosaminyltransferase</fullName>
    </alternativeName>
</protein>
<evidence type="ECO:0000256" key="4">
    <source>
        <dbReference type="ARBA" id="ARBA00023316"/>
    </source>
</evidence>
<dbReference type="RefSeq" id="WP_075864373.1">
    <property type="nucleotide sequence ID" value="NZ_BDJL01000001.1"/>
</dbReference>
<comment type="function">
    <text evidence="5">Catalyzes the conversion of GlcNAc-PP-undecaprenol into ManNAc-GlcNAc-PP-undecaprenol, the first committed lipid intermediate in the de novo synthesis of teichoic acid.</text>
</comment>
<evidence type="ECO:0000256" key="2">
    <source>
        <dbReference type="ARBA" id="ARBA00022679"/>
    </source>
</evidence>
<comment type="caution">
    <text evidence="6">The sequence shown here is derived from an EMBL/GenBank/DDBJ whole genome shotgun (WGS) entry which is preliminary data.</text>
</comment>
<reference evidence="7" key="1">
    <citation type="submission" date="2016-12" db="EMBL/GenBank/DDBJ databases">
        <title>Draft Genome Sequences od Carboxydothermus pertinax and islandicus, Hydrogenogenic Carboxydotrophic Bacteria.</title>
        <authorList>
            <person name="Fukuyama Y."/>
            <person name="Ohmae K."/>
            <person name="Yoneda Y."/>
            <person name="Yoshida T."/>
            <person name="Sako Y."/>
        </authorList>
    </citation>
    <scope>NUCLEOTIDE SEQUENCE [LARGE SCALE GENOMIC DNA]</scope>
    <source>
        <strain evidence="7">SET</strain>
    </source>
</reference>
<dbReference type="OrthoDB" id="9771846at2"/>
<keyword evidence="2 5" id="KW-0808">Transferase</keyword>
<comment type="catalytic activity">
    <reaction evidence="5">
        <text>UDP-N-acetyl-alpha-D-mannosamine + N-acetyl-alpha-D-glucosaminyl-di-trans,octa-cis-undecaprenyl diphosphate = N-acetyl-beta-D-mannosaminyl-(1-&gt;4)-N-acetyl-alpha-D-glucosaminyl di-trans,octa-cis-undecaprenyl diphosphate + UDP + H(+)</text>
        <dbReference type="Rhea" id="RHEA:16053"/>
        <dbReference type="ChEBI" id="CHEBI:15378"/>
        <dbReference type="ChEBI" id="CHEBI:58223"/>
        <dbReference type="ChEBI" id="CHEBI:62959"/>
        <dbReference type="ChEBI" id="CHEBI:68623"/>
        <dbReference type="ChEBI" id="CHEBI:132210"/>
        <dbReference type="EC" id="2.4.1.187"/>
    </reaction>
</comment>
<dbReference type="GO" id="GO:0071555">
    <property type="term" value="P:cell wall organization"/>
    <property type="evidence" value="ECO:0007669"/>
    <property type="project" value="UniProtKB-KW"/>
</dbReference>
<keyword evidence="3 5" id="KW-0777">Teichoic acid biosynthesis</keyword>
<keyword evidence="4 5" id="KW-0961">Cell wall biogenesis/degradation</keyword>
<dbReference type="AlphaFoldDB" id="A0A1L8CYZ7"/>
<keyword evidence="1 5" id="KW-0328">Glycosyltransferase</keyword>
<dbReference type="GO" id="GO:0019350">
    <property type="term" value="P:teichoic acid biosynthetic process"/>
    <property type="evidence" value="ECO:0007669"/>
    <property type="project" value="UniProtKB-UniRule"/>
</dbReference>
<keyword evidence="7" id="KW-1185">Reference proteome</keyword>
<evidence type="ECO:0000256" key="3">
    <source>
        <dbReference type="ARBA" id="ARBA00022944"/>
    </source>
</evidence>
<evidence type="ECO:0000313" key="7">
    <source>
        <dbReference type="Proteomes" id="UP000187338"/>
    </source>
</evidence>